<dbReference type="EMBL" id="BAABFL010000135">
    <property type="protein sequence ID" value="GAA4649544.1"/>
    <property type="molecule type" value="Genomic_DNA"/>
</dbReference>
<evidence type="ECO:0000259" key="9">
    <source>
        <dbReference type="Pfam" id="PF04316"/>
    </source>
</evidence>
<feature type="domain" description="Anti-sigma-28 factor FlgM C-terminal" evidence="9">
    <location>
        <begin position="17"/>
        <end position="69"/>
    </location>
</feature>
<dbReference type="InterPro" id="IPR007412">
    <property type="entry name" value="FlgM"/>
</dbReference>
<keyword evidence="6" id="KW-0804">Transcription</keyword>
<proteinExistence type="inferred from homology"/>
<dbReference type="Pfam" id="PF04316">
    <property type="entry name" value="FlgM"/>
    <property type="match status" value="1"/>
</dbReference>
<protein>
    <recommendedName>
        <fullName evidence="2">Negative regulator of flagellin synthesis</fullName>
    </recommendedName>
    <alternativeName>
        <fullName evidence="8">Anti-sigma-28 factor</fullName>
    </alternativeName>
</protein>
<evidence type="ECO:0000256" key="5">
    <source>
        <dbReference type="ARBA" id="ARBA00023015"/>
    </source>
</evidence>
<comment type="caution">
    <text evidence="10">The sequence shown here is derived from an EMBL/GenBank/DDBJ whole genome shotgun (WGS) entry which is preliminary data.</text>
</comment>
<organism evidence="10 11">
    <name type="scientific">Kistimonas scapharcae</name>
    <dbReference type="NCBI Taxonomy" id="1036133"/>
    <lineage>
        <taxon>Bacteria</taxon>
        <taxon>Pseudomonadati</taxon>
        <taxon>Pseudomonadota</taxon>
        <taxon>Gammaproteobacteria</taxon>
        <taxon>Oceanospirillales</taxon>
        <taxon>Endozoicomonadaceae</taxon>
        <taxon>Kistimonas</taxon>
    </lineage>
</organism>
<gene>
    <name evidence="10" type="ORF">GCM10023116_18180</name>
</gene>
<dbReference type="InterPro" id="IPR031316">
    <property type="entry name" value="FlgM_C"/>
</dbReference>
<evidence type="ECO:0000256" key="2">
    <source>
        <dbReference type="ARBA" id="ARBA00017823"/>
    </source>
</evidence>
<sequence>MTATRQVPAPSAITGTDRLELSDQARLLGILEDEVEQLPVIDMAKVESLREAIQSGKMPIDRELLAKKIQQFESFLQDIDS</sequence>
<evidence type="ECO:0000256" key="3">
    <source>
        <dbReference type="ARBA" id="ARBA00022491"/>
    </source>
</evidence>
<evidence type="ECO:0000256" key="6">
    <source>
        <dbReference type="ARBA" id="ARBA00023163"/>
    </source>
</evidence>
<evidence type="ECO:0000256" key="7">
    <source>
        <dbReference type="ARBA" id="ARBA00024739"/>
    </source>
</evidence>
<evidence type="ECO:0000256" key="4">
    <source>
        <dbReference type="ARBA" id="ARBA00022795"/>
    </source>
</evidence>
<name>A0ABP8V2A7_9GAMM</name>
<keyword evidence="11" id="KW-1185">Reference proteome</keyword>
<evidence type="ECO:0000256" key="8">
    <source>
        <dbReference type="ARBA" id="ARBA00030117"/>
    </source>
</evidence>
<dbReference type="InterPro" id="IPR035890">
    <property type="entry name" value="Anti-sigma-28_factor_FlgM_sf"/>
</dbReference>
<dbReference type="Proteomes" id="UP001500604">
    <property type="component" value="Unassembled WGS sequence"/>
</dbReference>
<comment type="similarity">
    <text evidence="1">Belongs to the FlgM family.</text>
</comment>
<dbReference type="NCBIfam" id="TIGR03824">
    <property type="entry name" value="FlgM_jcvi"/>
    <property type="match status" value="1"/>
</dbReference>
<accession>A0ABP8V2A7</accession>
<comment type="function">
    <text evidence="7">Responsible for the coupling of flagellin expression to flagellar assembly by preventing expression of the flagellin genes when a component of the middle class of proteins is defective. It negatively regulates flagellar genes by inhibiting the activity of FliA by directly binding to FliA.</text>
</comment>
<reference evidence="11" key="1">
    <citation type="journal article" date="2019" name="Int. J. Syst. Evol. Microbiol.">
        <title>The Global Catalogue of Microorganisms (GCM) 10K type strain sequencing project: providing services to taxonomists for standard genome sequencing and annotation.</title>
        <authorList>
            <consortium name="The Broad Institute Genomics Platform"/>
            <consortium name="The Broad Institute Genome Sequencing Center for Infectious Disease"/>
            <person name="Wu L."/>
            <person name="Ma J."/>
        </authorList>
    </citation>
    <scope>NUCLEOTIDE SEQUENCE [LARGE SCALE GENOMIC DNA]</scope>
    <source>
        <strain evidence="11">JCM 17805</strain>
    </source>
</reference>
<dbReference type="SUPFAM" id="SSF101498">
    <property type="entry name" value="Anti-sigma factor FlgM"/>
    <property type="match status" value="1"/>
</dbReference>
<keyword evidence="4" id="KW-1005">Bacterial flagellum biogenesis</keyword>
<keyword evidence="3" id="KW-0678">Repressor</keyword>
<evidence type="ECO:0000313" key="10">
    <source>
        <dbReference type="EMBL" id="GAA4649544.1"/>
    </source>
</evidence>
<evidence type="ECO:0000256" key="1">
    <source>
        <dbReference type="ARBA" id="ARBA00005322"/>
    </source>
</evidence>
<evidence type="ECO:0000313" key="11">
    <source>
        <dbReference type="Proteomes" id="UP001500604"/>
    </source>
</evidence>
<keyword evidence="5" id="KW-0805">Transcription regulation</keyword>